<protein>
    <submittedName>
        <fullName evidence="1">Uncharacterized protein</fullName>
    </submittedName>
</protein>
<proteinExistence type="predicted"/>
<reference evidence="1" key="1">
    <citation type="submission" date="2021-03" db="EMBL/GenBank/DDBJ databases">
        <authorList>
            <consortium name="DOE Joint Genome Institute"/>
            <person name="Ahrendt S."/>
            <person name="Looney B.P."/>
            <person name="Miyauchi S."/>
            <person name="Morin E."/>
            <person name="Drula E."/>
            <person name="Courty P.E."/>
            <person name="Chicoki N."/>
            <person name="Fauchery L."/>
            <person name="Kohler A."/>
            <person name="Kuo A."/>
            <person name="Labutti K."/>
            <person name="Pangilinan J."/>
            <person name="Lipzen A."/>
            <person name="Riley R."/>
            <person name="Andreopoulos W."/>
            <person name="He G."/>
            <person name="Johnson J."/>
            <person name="Barry K.W."/>
            <person name="Grigoriev I.V."/>
            <person name="Nagy L."/>
            <person name="Hibbett D."/>
            <person name="Henrissat B."/>
            <person name="Matheny P.B."/>
            <person name="Labbe J."/>
            <person name="Martin F."/>
        </authorList>
    </citation>
    <scope>NUCLEOTIDE SEQUENCE</scope>
    <source>
        <strain evidence="1">HHB10654</strain>
    </source>
</reference>
<evidence type="ECO:0000313" key="2">
    <source>
        <dbReference type="Proteomes" id="UP000814140"/>
    </source>
</evidence>
<name>A0ACB8STD5_9AGAM</name>
<gene>
    <name evidence="1" type="ORF">BV25DRAFT_1860733</name>
</gene>
<evidence type="ECO:0000313" key="1">
    <source>
        <dbReference type="EMBL" id="KAI0059171.1"/>
    </source>
</evidence>
<sequence length="1041" mass="114950">MSPSTLLTVRASTVARLHTALSLTAFISALLVGCALHYKKIVKNGVAGWPEEWFPSVSATIGDWYPERNLFQILIALTSGPRFAILLFTHLLNRASYPSSSSLSSVLLVTGVVRTLSCGGWVYITSNDDHDIHDVLMILYIVCNLPWMWGSAAMAQGRTRRRRILVASLFWLSLIPMMYFFVQHKVHRIPGAYTRYAFFEWSLIFFDILYDSTAEIQFQESDLSVTFGTPFAARNGERNTKDQEIKSVPVDEAPFVTSTGSSKHETSSGSSAPKSSAQATKADLATKISVSLESRPFFSFAADVYFAYQAWTLVTSLPVTLFYFSVWKLALAGPEFSVLATLTPFLLGVPTVLSFSQTRSGRAALVGVAGGIGLGMWWVESMWGRLAAVMLGVGCTVVKWAAEWQAEESVYHAVVFLLGLLVSSLSKHLNHSNNPAWSVVDSKSGGYQKFILLTGSLALLELMTRPSSSPFTADILEPSASARPTQKQTKFKHPAPSEPWLVPSLSLGALLYALHERLSDSSSLIAWSWTGYPLSGPHPHAHAPLTLLAQSLGVLLVLLVSPTLPSATTVSPLTSIPRAISHGRSPIAHPLVYAAGVVSTYLLYNFDNWPSYLGGLAHAVFLTSITPQVVQQAGAAARARGPGRVFGVAWLIWVVFLFTGTFTVAYAFVPGAMPFRERTDLILAAQLALLAPSFQWRTLAFQARLPSLPPLPSPARRYTLATLSLVVLATVVSPLARPLPPAPRPAPAHARARLFNAGIWTVHFGIDDAGRDSQRRMRDLVRDMELEVLGLLETDLHRPVFGNRDLTRVMAEDLGYYVDFGPGPNHHTWGCVLLSKFPILKSTHHLLPSPHGELAPAIEAVLDVYGMNITVIVAHNGQEETPLDRKLQAKELARIMSATYPQPVVYLGYVVTKPHDKRPAPYEIMVTDGQVHDIDEDDLDRWCEYIFYRGLYRTAYARVSRSTITDTELQIGQFVVPRYGFSVIGASKEDRYLRAWKEELPVEHWFPQEYYGDEKSGGVRGHFYHVFGTPLYYKTPSVALL</sequence>
<reference evidence="1" key="2">
    <citation type="journal article" date="2022" name="New Phytol.">
        <title>Evolutionary transition to the ectomycorrhizal habit in the genomes of a hyperdiverse lineage of mushroom-forming fungi.</title>
        <authorList>
            <person name="Looney B."/>
            <person name="Miyauchi S."/>
            <person name="Morin E."/>
            <person name="Drula E."/>
            <person name="Courty P.E."/>
            <person name="Kohler A."/>
            <person name="Kuo A."/>
            <person name="LaButti K."/>
            <person name="Pangilinan J."/>
            <person name="Lipzen A."/>
            <person name="Riley R."/>
            <person name="Andreopoulos W."/>
            <person name="He G."/>
            <person name="Johnson J."/>
            <person name="Nolan M."/>
            <person name="Tritt A."/>
            <person name="Barry K.W."/>
            <person name="Grigoriev I.V."/>
            <person name="Nagy L.G."/>
            <person name="Hibbett D."/>
            <person name="Henrissat B."/>
            <person name="Matheny P.B."/>
            <person name="Labbe J."/>
            <person name="Martin F.M."/>
        </authorList>
    </citation>
    <scope>NUCLEOTIDE SEQUENCE</scope>
    <source>
        <strain evidence="1">HHB10654</strain>
    </source>
</reference>
<accession>A0ACB8STD5</accession>
<dbReference type="Proteomes" id="UP000814140">
    <property type="component" value="Unassembled WGS sequence"/>
</dbReference>
<dbReference type="EMBL" id="MU277228">
    <property type="protein sequence ID" value="KAI0059171.1"/>
    <property type="molecule type" value="Genomic_DNA"/>
</dbReference>
<organism evidence="1 2">
    <name type="scientific">Artomyces pyxidatus</name>
    <dbReference type="NCBI Taxonomy" id="48021"/>
    <lineage>
        <taxon>Eukaryota</taxon>
        <taxon>Fungi</taxon>
        <taxon>Dikarya</taxon>
        <taxon>Basidiomycota</taxon>
        <taxon>Agaricomycotina</taxon>
        <taxon>Agaricomycetes</taxon>
        <taxon>Russulales</taxon>
        <taxon>Auriscalpiaceae</taxon>
        <taxon>Artomyces</taxon>
    </lineage>
</organism>
<keyword evidence="2" id="KW-1185">Reference proteome</keyword>
<comment type="caution">
    <text evidence="1">The sequence shown here is derived from an EMBL/GenBank/DDBJ whole genome shotgun (WGS) entry which is preliminary data.</text>
</comment>